<dbReference type="GO" id="GO:0055070">
    <property type="term" value="P:copper ion homeostasis"/>
    <property type="evidence" value="ECO:0007669"/>
    <property type="project" value="TreeGrafter"/>
</dbReference>
<feature type="transmembrane region" description="Helical" evidence="23">
    <location>
        <begin position="266"/>
        <end position="286"/>
    </location>
</feature>
<keyword evidence="16 23" id="KW-1133">Transmembrane helix</keyword>
<dbReference type="SFLD" id="SFLDF00027">
    <property type="entry name" value="p-type_atpase"/>
    <property type="match status" value="1"/>
</dbReference>
<dbReference type="FunFam" id="2.70.150.10:FF:000020">
    <property type="entry name" value="Copper-exporting P-type ATPase A"/>
    <property type="match status" value="1"/>
</dbReference>
<dbReference type="CDD" id="cd02094">
    <property type="entry name" value="P-type_ATPase_Cu-like"/>
    <property type="match status" value="1"/>
</dbReference>
<dbReference type="PROSITE" id="PS00154">
    <property type="entry name" value="ATPASE_E1_E2"/>
    <property type="match status" value="1"/>
</dbReference>
<evidence type="ECO:0000256" key="10">
    <source>
        <dbReference type="ARBA" id="ARBA00022737"/>
    </source>
</evidence>
<dbReference type="SUPFAM" id="SSF56784">
    <property type="entry name" value="HAD-like"/>
    <property type="match status" value="1"/>
</dbReference>
<dbReference type="PANTHER" id="PTHR43520">
    <property type="entry name" value="ATP7, ISOFORM B"/>
    <property type="match status" value="1"/>
</dbReference>
<dbReference type="NCBIfam" id="TIGR00003">
    <property type="entry name" value="copper ion binding protein"/>
    <property type="match status" value="2"/>
</dbReference>
<dbReference type="RefSeq" id="WP_075104399.1">
    <property type="nucleotide sequence ID" value="NZ_MSJM01000003.1"/>
</dbReference>
<feature type="domain" description="HMA" evidence="24">
    <location>
        <begin position="71"/>
        <end position="137"/>
    </location>
</feature>
<dbReference type="SFLD" id="SFLDS00003">
    <property type="entry name" value="Haloacid_Dehalogenase"/>
    <property type="match status" value="1"/>
</dbReference>
<dbReference type="InterPro" id="IPR023214">
    <property type="entry name" value="HAD_sf"/>
</dbReference>
<evidence type="ECO:0000256" key="6">
    <source>
        <dbReference type="ARBA" id="ARBA00022475"/>
    </source>
</evidence>
<keyword evidence="7" id="KW-0597">Phosphoprotein</keyword>
<evidence type="ECO:0000256" key="23">
    <source>
        <dbReference type="RuleBase" id="RU362081"/>
    </source>
</evidence>
<proteinExistence type="inferred from homology"/>
<evidence type="ECO:0000256" key="2">
    <source>
        <dbReference type="ARBA" id="ARBA00006024"/>
    </source>
</evidence>
<dbReference type="Pfam" id="PF00702">
    <property type="entry name" value="Hydrolase"/>
    <property type="match status" value="1"/>
</dbReference>
<dbReference type="InterPro" id="IPR023298">
    <property type="entry name" value="ATPase_P-typ_TM_dom_sf"/>
</dbReference>
<evidence type="ECO:0000313" key="26">
    <source>
        <dbReference type="Proteomes" id="UP000186890"/>
    </source>
</evidence>
<name>A0A1Q8E8B8_9STRE</name>
<dbReference type="EMBL" id="MSJM01000003">
    <property type="protein sequence ID" value="OLF48045.1"/>
    <property type="molecule type" value="Genomic_DNA"/>
</dbReference>
<keyword evidence="8 23" id="KW-0812">Transmembrane</keyword>
<dbReference type="GO" id="GO:0005886">
    <property type="term" value="C:plasma membrane"/>
    <property type="evidence" value="ECO:0007669"/>
    <property type="project" value="UniProtKB-SubCell"/>
</dbReference>
<evidence type="ECO:0000256" key="19">
    <source>
        <dbReference type="ARBA" id="ARBA00023136"/>
    </source>
</evidence>
<accession>A0A1Q8E8B8</accession>
<keyword evidence="12" id="KW-0187">Copper transport</keyword>
<keyword evidence="9 23" id="KW-0479">Metal-binding</keyword>
<evidence type="ECO:0000313" key="25">
    <source>
        <dbReference type="EMBL" id="OLF48045.1"/>
    </source>
</evidence>
<dbReference type="Gene3D" id="3.30.70.100">
    <property type="match status" value="2"/>
</dbReference>
<dbReference type="PANTHER" id="PTHR43520:SF8">
    <property type="entry name" value="P-TYPE CU(+) TRANSPORTER"/>
    <property type="match status" value="1"/>
</dbReference>
<evidence type="ECO:0000256" key="12">
    <source>
        <dbReference type="ARBA" id="ARBA00022796"/>
    </source>
</evidence>
<feature type="domain" description="HMA" evidence="24">
    <location>
        <begin position="1"/>
        <end position="67"/>
    </location>
</feature>
<evidence type="ECO:0000256" key="9">
    <source>
        <dbReference type="ARBA" id="ARBA00022723"/>
    </source>
</evidence>
<feature type="transmembrane region" description="Helical" evidence="23">
    <location>
        <begin position="162"/>
        <end position="183"/>
    </location>
</feature>
<organism evidence="25 26">
    <name type="scientific">Streptococcus cuniculi</name>
    <dbReference type="NCBI Taxonomy" id="1432788"/>
    <lineage>
        <taxon>Bacteria</taxon>
        <taxon>Bacillati</taxon>
        <taxon>Bacillota</taxon>
        <taxon>Bacilli</taxon>
        <taxon>Lactobacillales</taxon>
        <taxon>Streptococcaceae</taxon>
        <taxon>Streptococcus</taxon>
    </lineage>
</organism>
<keyword evidence="10" id="KW-0677">Repeat</keyword>
<evidence type="ECO:0000256" key="5">
    <source>
        <dbReference type="ARBA" id="ARBA00022448"/>
    </source>
</evidence>
<evidence type="ECO:0000256" key="11">
    <source>
        <dbReference type="ARBA" id="ARBA00022741"/>
    </source>
</evidence>
<dbReference type="Gene3D" id="2.70.150.10">
    <property type="entry name" value="Calcium-transporting ATPase, cytoplasmic transduction domain A"/>
    <property type="match status" value="1"/>
</dbReference>
<dbReference type="NCBIfam" id="TIGR01494">
    <property type="entry name" value="ATPase_P-type"/>
    <property type="match status" value="1"/>
</dbReference>
<dbReference type="Pfam" id="PF00403">
    <property type="entry name" value="HMA"/>
    <property type="match status" value="2"/>
</dbReference>
<comment type="caution">
    <text evidence="25">The sequence shown here is derived from an EMBL/GenBank/DDBJ whole genome shotgun (WGS) entry which is preliminary data.</text>
</comment>
<dbReference type="PRINTS" id="PR00119">
    <property type="entry name" value="CATATPASE"/>
</dbReference>
<evidence type="ECO:0000256" key="4">
    <source>
        <dbReference type="ARBA" id="ARBA00015102"/>
    </source>
</evidence>
<comment type="catalytic activity">
    <reaction evidence="22">
        <text>Cu(+)(in) + ATP + H2O = Cu(+)(out) + ADP + phosphate + H(+)</text>
        <dbReference type="Rhea" id="RHEA:25792"/>
        <dbReference type="ChEBI" id="CHEBI:15377"/>
        <dbReference type="ChEBI" id="CHEBI:15378"/>
        <dbReference type="ChEBI" id="CHEBI:30616"/>
        <dbReference type="ChEBI" id="CHEBI:43474"/>
        <dbReference type="ChEBI" id="CHEBI:49552"/>
        <dbReference type="ChEBI" id="CHEBI:456216"/>
        <dbReference type="EC" id="7.2.2.8"/>
    </reaction>
</comment>
<dbReference type="GO" id="GO:0140581">
    <property type="term" value="F:P-type monovalent copper transporter activity"/>
    <property type="evidence" value="ECO:0007669"/>
    <property type="project" value="UniProtKB-EC"/>
</dbReference>
<keyword evidence="13 23" id="KW-0067">ATP-binding</keyword>
<dbReference type="InterPro" id="IPR036412">
    <property type="entry name" value="HAD-like_sf"/>
</dbReference>
<dbReference type="Gene3D" id="3.40.1110.10">
    <property type="entry name" value="Calcium-transporting ATPase, cytoplasmic domain N"/>
    <property type="match status" value="1"/>
</dbReference>
<evidence type="ECO:0000256" key="20">
    <source>
        <dbReference type="ARBA" id="ARBA00029719"/>
    </source>
</evidence>
<evidence type="ECO:0000256" key="21">
    <source>
        <dbReference type="ARBA" id="ARBA00033239"/>
    </source>
</evidence>
<feature type="transmembrane region" description="Helical" evidence="23">
    <location>
        <begin position="790"/>
        <end position="809"/>
    </location>
</feature>
<keyword evidence="15" id="KW-1278">Translocase</keyword>
<dbReference type="InterPro" id="IPR059000">
    <property type="entry name" value="ATPase_P-type_domA"/>
</dbReference>
<protein>
    <recommendedName>
        <fullName evidence="4">Copper-exporting P-type ATPase</fullName>
        <ecNumber evidence="3">7.2.2.8</ecNumber>
    </recommendedName>
    <alternativeName>
        <fullName evidence="20">Copper-exporting P-type ATPase A</fullName>
    </alternativeName>
    <alternativeName>
        <fullName evidence="21">Cu(+)-exporting ATPase</fullName>
    </alternativeName>
</protein>
<evidence type="ECO:0000256" key="7">
    <source>
        <dbReference type="ARBA" id="ARBA00022553"/>
    </source>
</evidence>
<dbReference type="PROSITE" id="PS01047">
    <property type="entry name" value="HMA_1"/>
    <property type="match status" value="2"/>
</dbReference>
<dbReference type="InterPro" id="IPR018303">
    <property type="entry name" value="ATPase_P-typ_P_site"/>
</dbReference>
<feature type="transmembrane region" description="Helical" evidence="23">
    <location>
        <begin position="234"/>
        <end position="254"/>
    </location>
</feature>
<dbReference type="GO" id="GO:0005507">
    <property type="term" value="F:copper ion binding"/>
    <property type="evidence" value="ECO:0007669"/>
    <property type="project" value="InterPro"/>
</dbReference>
<dbReference type="InterPro" id="IPR017969">
    <property type="entry name" value="Heavy-metal-associated_CS"/>
</dbReference>
<dbReference type="GO" id="GO:0005524">
    <property type="term" value="F:ATP binding"/>
    <property type="evidence" value="ECO:0007669"/>
    <property type="project" value="UniProtKB-UniRule"/>
</dbReference>
<dbReference type="GO" id="GO:0016887">
    <property type="term" value="F:ATP hydrolysis activity"/>
    <property type="evidence" value="ECO:0007669"/>
    <property type="project" value="InterPro"/>
</dbReference>
<evidence type="ECO:0000256" key="3">
    <source>
        <dbReference type="ARBA" id="ARBA00012517"/>
    </source>
</evidence>
<comment type="similarity">
    <text evidence="2 23">Belongs to the cation transport ATPase (P-type) (TC 3.A.3) family. Type IB subfamily.</text>
</comment>
<dbReference type="Pfam" id="PF00122">
    <property type="entry name" value="E1-E2_ATPase"/>
    <property type="match status" value="1"/>
</dbReference>
<keyword evidence="19 23" id="KW-0472">Membrane</keyword>
<dbReference type="CDD" id="cd00371">
    <property type="entry name" value="HMA"/>
    <property type="match status" value="2"/>
</dbReference>
<evidence type="ECO:0000256" key="1">
    <source>
        <dbReference type="ARBA" id="ARBA00004651"/>
    </source>
</evidence>
<evidence type="ECO:0000256" key="8">
    <source>
        <dbReference type="ARBA" id="ARBA00022692"/>
    </source>
</evidence>
<dbReference type="FunFam" id="3.40.50.1000:FF:000144">
    <property type="entry name" value="copper-transporting ATPase 1 isoform X2"/>
    <property type="match status" value="1"/>
</dbReference>
<keyword evidence="5" id="KW-0813">Transport</keyword>
<dbReference type="InterPro" id="IPR006122">
    <property type="entry name" value="HMA_Cu_ion-bd"/>
</dbReference>
<keyword evidence="17" id="KW-0186">Copper</keyword>
<dbReference type="InterPro" id="IPR008250">
    <property type="entry name" value="ATPase_P-typ_transduc_dom_A_sf"/>
</dbReference>
<evidence type="ECO:0000259" key="24">
    <source>
        <dbReference type="PROSITE" id="PS50846"/>
    </source>
</evidence>
<dbReference type="FunFam" id="3.30.70.100:FF:000005">
    <property type="entry name" value="Copper-exporting P-type ATPase A"/>
    <property type="match status" value="2"/>
</dbReference>
<dbReference type="GO" id="GO:0043682">
    <property type="term" value="F:P-type divalent copper transporter activity"/>
    <property type="evidence" value="ECO:0007669"/>
    <property type="project" value="TreeGrafter"/>
</dbReference>
<feature type="transmembrane region" description="Helical" evidence="23">
    <location>
        <begin position="195"/>
        <end position="213"/>
    </location>
</feature>
<evidence type="ECO:0000256" key="22">
    <source>
        <dbReference type="ARBA" id="ARBA00049289"/>
    </source>
</evidence>
<dbReference type="EC" id="7.2.2.8" evidence="3"/>
<dbReference type="InterPro" id="IPR006121">
    <property type="entry name" value="HMA_dom"/>
</dbReference>
<evidence type="ECO:0000256" key="13">
    <source>
        <dbReference type="ARBA" id="ARBA00022840"/>
    </source>
</evidence>
<dbReference type="InterPro" id="IPR001757">
    <property type="entry name" value="P_typ_ATPase"/>
</dbReference>
<dbReference type="NCBIfam" id="TIGR01511">
    <property type="entry name" value="ATPase-IB1_Cu"/>
    <property type="match status" value="1"/>
</dbReference>
<evidence type="ECO:0000256" key="15">
    <source>
        <dbReference type="ARBA" id="ARBA00022967"/>
    </source>
</evidence>
<dbReference type="InterPro" id="IPR023299">
    <property type="entry name" value="ATPase_P-typ_cyto_dom_N"/>
</dbReference>
<sequence length="825" mass="87574">MKKTYAVEGMSCASCAMTVEKTLQSLTGVTAANVNLATEQATVAYEAGEVGEADLIGAVAKAGYRLRSTAVEQTYQIKGMSCASCAMAVERSVAGLDGVEEAAVNLARESLYVRYDATLQSTSTIQQAVAKAGYEAFLEEAGQQVDRAAEQEEQAKKLWQRFIWSAVFALPLVYLAMVPMLPWGDVLLPAIFHEAPVSALIQLILVLPIVYLGRSFYQKGVKTLLKGHPNMDSLIAIGTGAALIQGIVMTGLLWSDRVEVNHGGHAELYLESVAVILTLITLGKYLETVSKSRTSAAIQHLMALTPPTARVIRNGQEREVALDLVMVGEQLVVRPGEKIPVDGELLEGQSTVDESMLTGESLPVSKAVGDAVFGGSINKNGAFHMRATKVGKDTALAQIIRLVEEAQGSKAPIAKLADQVAAVFVPVVMLLALSAGIFWLIAGESWAFSLSIMIAVLIIACPCALGLATPTAIMVGTGKGAEHGILIKSGEVLERAQKLDTIIVDKTGTLTEGKPRVTDRVGYHGKSEDIILQVAASLEHYSEHPLGEAIRFSAQEKGLALSPVADFQSLSGKGLVGTVDGQDVLLGNLALMTAYEVDLGQAEEDGRLLSQNGKTPVFLAMEKQVVGVLGIADRVKKTSPQAMKELQDMGLEVVMLTGDTKETAEAIAAQAGIQEVISQVLPEDKAAVVKEWQETGRRVAMVGDGINDAPALAQADVGIAIGSGTDVAIESADIVLVRSDLLDVARTIQFSQATMRVIKQNLFWAFAYNVIGIPIAMGALHLFGGPLLNPMLAGAAMSLSSVSVLANALRLKHSRLSRYGELNNR</sequence>
<dbReference type="Gene3D" id="3.40.50.1000">
    <property type="entry name" value="HAD superfamily/HAD-like"/>
    <property type="match status" value="1"/>
</dbReference>
<feature type="transmembrane region" description="Helical" evidence="23">
    <location>
        <begin position="420"/>
        <end position="441"/>
    </location>
</feature>
<keyword evidence="18" id="KW-0406">Ion transport</keyword>
<dbReference type="SUPFAM" id="SSF55008">
    <property type="entry name" value="HMA, heavy metal-associated domain"/>
    <property type="match status" value="2"/>
</dbReference>
<dbReference type="NCBIfam" id="TIGR01525">
    <property type="entry name" value="ATPase-IB_hvy"/>
    <property type="match status" value="1"/>
</dbReference>
<dbReference type="InterPro" id="IPR027256">
    <property type="entry name" value="P-typ_ATPase_IB"/>
</dbReference>
<dbReference type="SUPFAM" id="SSF81653">
    <property type="entry name" value="Calcium ATPase, transduction domain A"/>
    <property type="match status" value="1"/>
</dbReference>
<evidence type="ECO:0000256" key="16">
    <source>
        <dbReference type="ARBA" id="ARBA00022989"/>
    </source>
</evidence>
<keyword evidence="14" id="KW-0460">Magnesium</keyword>
<dbReference type="SFLD" id="SFLDG00002">
    <property type="entry name" value="C1.7:_P-type_atpase_like"/>
    <property type="match status" value="1"/>
</dbReference>
<dbReference type="AlphaFoldDB" id="A0A1Q8E8B8"/>
<dbReference type="Proteomes" id="UP000186890">
    <property type="component" value="Unassembled WGS sequence"/>
</dbReference>
<dbReference type="PROSITE" id="PS50846">
    <property type="entry name" value="HMA_2"/>
    <property type="match status" value="2"/>
</dbReference>
<dbReference type="InterPro" id="IPR036163">
    <property type="entry name" value="HMA_dom_sf"/>
</dbReference>
<gene>
    <name evidence="25" type="ORF">BU202_03365</name>
</gene>
<evidence type="ECO:0000256" key="14">
    <source>
        <dbReference type="ARBA" id="ARBA00022842"/>
    </source>
</evidence>
<dbReference type="PRINTS" id="PR00943">
    <property type="entry name" value="CUATPASE"/>
</dbReference>
<evidence type="ECO:0000256" key="17">
    <source>
        <dbReference type="ARBA" id="ARBA00023008"/>
    </source>
</evidence>
<feature type="transmembrane region" description="Helical" evidence="23">
    <location>
        <begin position="447"/>
        <end position="469"/>
    </location>
</feature>
<evidence type="ECO:0000256" key="18">
    <source>
        <dbReference type="ARBA" id="ARBA00023065"/>
    </source>
</evidence>
<reference evidence="26" key="1">
    <citation type="submission" date="2016-12" db="EMBL/GenBank/DDBJ databases">
        <authorList>
            <person name="Gulvik C.A."/>
        </authorList>
    </citation>
    <scope>NUCLEOTIDE SEQUENCE [LARGE SCALE GENOMIC DNA]</scope>
    <source>
        <strain evidence="26">NED12-00049-6B</strain>
    </source>
</reference>
<keyword evidence="26" id="KW-1185">Reference proteome</keyword>
<dbReference type="OrthoDB" id="9813266at2"/>
<dbReference type="InterPro" id="IPR044492">
    <property type="entry name" value="P_typ_ATPase_HD_dom"/>
</dbReference>
<feature type="transmembrane region" description="Helical" evidence="23">
    <location>
        <begin position="762"/>
        <end position="784"/>
    </location>
</feature>
<comment type="subcellular location">
    <subcellularLocation>
        <location evidence="1">Cell membrane</location>
        <topology evidence="1">Multi-pass membrane protein</topology>
    </subcellularLocation>
</comment>
<keyword evidence="6 23" id="KW-1003">Cell membrane</keyword>
<keyword evidence="11 23" id="KW-0547">Nucleotide-binding</keyword>
<dbReference type="SUPFAM" id="SSF81665">
    <property type="entry name" value="Calcium ATPase, transmembrane domain M"/>
    <property type="match status" value="1"/>
</dbReference>